<proteinExistence type="predicted"/>
<keyword evidence="2" id="KW-0418">Kinase</keyword>
<dbReference type="GO" id="GO:0016301">
    <property type="term" value="F:kinase activity"/>
    <property type="evidence" value="ECO:0007669"/>
    <property type="project" value="UniProtKB-KW"/>
</dbReference>
<keyword evidence="9" id="KW-1185">Reference proteome</keyword>
<dbReference type="Pfam" id="PF02518">
    <property type="entry name" value="HATPase_c"/>
    <property type="match status" value="1"/>
</dbReference>
<feature type="transmembrane region" description="Helical" evidence="5">
    <location>
        <begin position="201"/>
        <end position="221"/>
    </location>
</feature>
<evidence type="ECO:0000256" key="2">
    <source>
        <dbReference type="ARBA" id="ARBA00022777"/>
    </source>
</evidence>
<organism evidence="8 9">
    <name type="scientific">Flavimobilis soli</name>
    <dbReference type="NCBI Taxonomy" id="442709"/>
    <lineage>
        <taxon>Bacteria</taxon>
        <taxon>Bacillati</taxon>
        <taxon>Actinomycetota</taxon>
        <taxon>Actinomycetes</taxon>
        <taxon>Micrococcales</taxon>
        <taxon>Jonesiaceae</taxon>
        <taxon>Flavimobilis</taxon>
    </lineage>
</organism>
<dbReference type="OrthoDB" id="3534856at2"/>
<dbReference type="InterPro" id="IPR050482">
    <property type="entry name" value="Sensor_HK_TwoCompSys"/>
</dbReference>
<feature type="domain" description="Phage shock protein PspC N-terminal" evidence="7">
    <location>
        <begin position="18"/>
        <end position="73"/>
    </location>
</feature>
<dbReference type="PANTHER" id="PTHR24421">
    <property type="entry name" value="NITRATE/NITRITE SENSOR PROTEIN NARX-RELATED"/>
    <property type="match status" value="1"/>
</dbReference>
<evidence type="ECO:0000313" key="8">
    <source>
        <dbReference type="EMBL" id="PFG36267.1"/>
    </source>
</evidence>
<evidence type="ECO:0000259" key="7">
    <source>
        <dbReference type="Pfam" id="PF04024"/>
    </source>
</evidence>
<feature type="region of interest" description="Disordered" evidence="4">
    <location>
        <begin position="414"/>
        <end position="441"/>
    </location>
</feature>
<gene>
    <name evidence="8" type="ORF">ATL41_0983</name>
</gene>
<feature type="transmembrane region" description="Helical" evidence="5">
    <location>
        <begin position="171"/>
        <end position="189"/>
    </location>
</feature>
<feature type="transmembrane region" description="Helical" evidence="5">
    <location>
        <begin position="133"/>
        <end position="151"/>
    </location>
</feature>
<dbReference type="InterPro" id="IPR003594">
    <property type="entry name" value="HATPase_dom"/>
</dbReference>
<feature type="transmembrane region" description="Helical" evidence="5">
    <location>
        <begin position="107"/>
        <end position="127"/>
    </location>
</feature>
<dbReference type="SUPFAM" id="SSF55874">
    <property type="entry name" value="ATPase domain of HSP90 chaperone/DNA topoisomerase II/histidine kinase"/>
    <property type="match status" value="1"/>
</dbReference>
<feature type="transmembrane region" description="Helical" evidence="5">
    <location>
        <begin position="47"/>
        <end position="71"/>
    </location>
</feature>
<dbReference type="EMBL" id="PDJH01000001">
    <property type="protein sequence ID" value="PFG36267.1"/>
    <property type="molecule type" value="Genomic_DNA"/>
</dbReference>
<evidence type="ECO:0000313" key="9">
    <source>
        <dbReference type="Proteomes" id="UP000221394"/>
    </source>
</evidence>
<comment type="caution">
    <text evidence="8">The sequence shown here is derived from an EMBL/GenBank/DDBJ whole genome shotgun (WGS) entry which is preliminary data.</text>
</comment>
<dbReference type="Gene3D" id="3.30.565.10">
    <property type="entry name" value="Histidine kinase-like ATPase, C-terminal domain"/>
    <property type="match status" value="1"/>
</dbReference>
<dbReference type="RefSeq" id="WP_098457467.1">
    <property type="nucleotide sequence ID" value="NZ_PDJH01000001.1"/>
</dbReference>
<evidence type="ECO:0000259" key="6">
    <source>
        <dbReference type="Pfam" id="PF02518"/>
    </source>
</evidence>
<evidence type="ECO:0000256" key="3">
    <source>
        <dbReference type="ARBA" id="ARBA00023012"/>
    </source>
</evidence>
<feature type="domain" description="Histidine kinase/HSP90-like ATPase" evidence="6">
    <location>
        <begin position="337"/>
        <end position="426"/>
    </location>
</feature>
<evidence type="ECO:0000256" key="1">
    <source>
        <dbReference type="ARBA" id="ARBA00022679"/>
    </source>
</evidence>
<sequence length="441" mass="47225">MEAPPRQPGPAARTRGLPLRRPRRGRLVGGVASGVAAHLALDVRVVRLAFVALTLVAGTGPALYLFLWLFVPEGDPAEAARSAQPVSGQRLSRTLQERVQAIPVKDIAVGALLLTGAVLLIAERIGYHVDVKWVLPTMIVVAGAALAWGQLDSVERGRWLSRAGGRSPNGLLQLAGGLLLVLVGVLLLVGGGRPWSVVVDAAVAAVAVIAGLALVLAPWWVRLVRQLREEQEARARESERADIAAHLHDSVLQTLALIRRSADRPEHVARLARAQERELREWLYADRPPEGTSIAAALRALVAEVEDGRRGDDEEAASAAVIDTVVVGDGVPTAATTALLQATREALVNAVSHGKPPVSLYLEVREDRAEVFVRDRGEGFDIDQVPADRFGVRESIFGRVRRRGGEATITCRPDRGTEVHLSVPIQRDDPVGAPTPSSPES</sequence>
<dbReference type="PANTHER" id="PTHR24421:SF61">
    <property type="entry name" value="OXYGEN SENSOR HISTIDINE KINASE NREB"/>
    <property type="match status" value="1"/>
</dbReference>
<evidence type="ECO:0000256" key="4">
    <source>
        <dbReference type="SAM" id="MobiDB-lite"/>
    </source>
</evidence>
<dbReference type="AlphaFoldDB" id="A0A2A9EB22"/>
<keyword evidence="5" id="KW-0472">Membrane</keyword>
<accession>A0A2A9EB22</accession>
<dbReference type="InterPro" id="IPR007168">
    <property type="entry name" value="Phageshock_PspC_N"/>
</dbReference>
<name>A0A2A9EB22_9MICO</name>
<protein>
    <submittedName>
        <fullName evidence="8">Phage shock protein C (PspC) family protein</fullName>
    </submittedName>
</protein>
<keyword evidence="5" id="KW-1133">Transmembrane helix</keyword>
<dbReference type="Pfam" id="PF04024">
    <property type="entry name" value="PspC"/>
    <property type="match status" value="1"/>
</dbReference>
<dbReference type="Proteomes" id="UP000221394">
    <property type="component" value="Unassembled WGS sequence"/>
</dbReference>
<keyword evidence="5" id="KW-0812">Transmembrane</keyword>
<keyword evidence="1" id="KW-0808">Transferase</keyword>
<reference evidence="8 9" key="1">
    <citation type="submission" date="2017-10" db="EMBL/GenBank/DDBJ databases">
        <title>Sequencing the genomes of 1000 actinobacteria strains.</title>
        <authorList>
            <person name="Klenk H.-P."/>
        </authorList>
    </citation>
    <scope>NUCLEOTIDE SEQUENCE [LARGE SCALE GENOMIC DNA]</scope>
    <source>
        <strain evidence="8 9">DSM 21574</strain>
    </source>
</reference>
<keyword evidence="3" id="KW-0902">Two-component regulatory system</keyword>
<evidence type="ECO:0000256" key="5">
    <source>
        <dbReference type="SAM" id="Phobius"/>
    </source>
</evidence>
<dbReference type="GO" id="GO:0000160">
    <property type="term" value="P:phosphorelay signal transduction system"/>
    <property type="evidence" value="ECO:0007669"/>
    <property type="project" value="UniProtKB-KW"/>
</dbReference>
<dbReference type="InterPro" id="IPR036890">
    <property type="entry name" value="HATPase_C_sf"/>
</dbReference>